<evidence type="ECO:0000313" key="3">
    <source>
        <dbReference type="Proteomes" id="UP000729402"/>
    </source>
</evidence>
<dbReference type="Proteomes" id="UP000729402">
    <property type="component" value="Unassembled WGS sequence"/>
</dbReference>
<dbReference type="Pfam" id="PF24865">
    <property type="entry name" value="DUF7731"/>
    <property type="match status" value="1"/>
</dbReference>
<organism evidence="2 3">
    <name type="scientific">Zizania palustris</name>
    <name type="common">Northern wild rice</name>
    <dbReference type="NCBI Taxonomy" id="103762"/>
    <lineage>
        <taxon>Eukaryota</taxon>
        <taxon>Viridiplantae</taxon>
        <taxon>Streptophyta</taxon>
        <taxon>Embryophyta</taxon>
        <taxon>Tracheophyta</taxon>
        <taxon>Spermatophyta</taxon>
        <taxon>Magnoliopsida</taxon>
        <taxon>Liliopsida</taxon>
        <taxon>Poales</taxon>
        <taxon>Poaceae</taxon>
        <taxon>BOP clade</taxon>
        <taxon>Oryzoideae</taxon>
        <taxon>Oryzeae</taxon>
        <taxon>Zizaniinae</taxon>
        <taxon>Zizania</taxon>
    </lineage>
</organism>
<dbReference type="OrthoDB" id="1843925at2759"/>
<evidence type="ECO:0000259" key="1">
    <source>
        <dbReference type="Pfam" id="PF24865"/>
    </source>
</evidence>
<dbReference type="InterPro" id="IPR056633">
    <property type="entry name" value="DUF7731"/>
</dbReference>
<reference evidence="2" key="2">
    <citation type="submission" date="2021-02" db="EMBL/GenBank/DDBJ databases">
        <authorList>
            <person name="Kimball J.A."/>
            <person name="Haas M.W."/>
            <person name="Macchietto M."/>
            <person name="Kono T."/>
            <person name="Duquette J."/>
            <person name="Shao M."/>
        </authorList>
    </citation>
    <scope>NUCLEOTIDE SEQUENCE</scope>
    <source>
        <tissue evidence="2">Fresh leaf tissue</tissue>
    </source>
</reference>
<evidence type="ECO:0000313" key="2">
    <source>
        <dbReference type="EMBL" id="KAG8067785.1"/>
    </source>
</evidence>
<proteinExistence type="predicted"/>
<keyword evidence="3" id="KW-1185">Reference proteome</keyword>
<reference evidence="2" key="1">
    <citation type="journal article" date="2021" name="bioRxiv">
        <title>Whole Genome Assembly and Annotation of Northern Wild Rice, Zizania palustris L., Supports a Whole Genome Duplication in the Zizania Genus.</title>
        <authorList>
            <person name="Haas M."/>
            <person name="Kono T."/>
            <person name="Macchietto M."/>
            <person name="Millas R."/>
            <person name="McGilp L."/>
            <person name="Shao M."/>
            <person name="Duquette J."/>
            <person name="Hirsch C.N."/>
            <person name="Kimball J."/>
        </authorList>
    </citation>
    <scope>NUCLEOTIDE SEQUENCE</scope>
    <source>
        <tissue evidence="2">Fresh leaf tissue</tissue>
    </source>
</reference>
<sequence length="217" mass="23056">MTLGGESGDMTLGVRSNAGDLPSAIGVVVEAAGQRSKAATEIFEKACHCFDDHNVYSECREELRLGVEGAFHVGKGSVDEYCEGPCLAETKMALRCVEEVAADEGFRFYSGASVPAVRAALSTGCGDTPDRGTFEIRERRECGDEYYSYHNRHEQEQPAAAGYGEEGGQEYPGGGAAAWGDYCYGAGGPSRAALCFSMLQQVLLLVFVSAALLPLVV</sequence>
<comment type="caution">
    <text evidence="2">The sequence shown here is derived from an EMBL/GenBank/DDBJ whole genome shotgun (WGS) entry which is preliminary data.</text>
</comment>
<dbReference type="EMBL" id="JAAALK010000284">
    <property type="protein sequence ID" value="KAG8067785.1"/>
    <property type="molecule type" value="Genomic_DNA"/>
</dbReference>
<feature type="domain" description="DUF7731" evidence="1">
    <location>
        <begin position="40"/>
        <end position="139"/>
    </location>
</feature>
<dbReference type="PANTHER" id="PTHR34366">
    <property type="entry name" value="OS07G0289901 PROTEIN-RELATED"/>
    <property type="match status" value="1"/>
</dbReference>
<dbReference type="AlphaFoldDB" id="A0A8J5VHF9"/>
<protein>
    <recommendedName>
        <fullName evidence="1">DUF7731 domain-containing protein</fullName>
    </recommendedName>
</protein>
<dbReference type="PANTHER" id="PTHR34366:SF5">
    <property type="entry name" value="OS05G0355900 PROTEIN"/>
    <property type="match status" value="1"/>
</dbReference>
<accession>A0A8J5VHF9</accession>
<name>A0A8J5VHF9_ZIZPA</name>
<gene>
    <name evidence="2" type="ORF">GUJ93_ZPchr0005g16279</name>
</gene>